<dbReference type="InterPro" id="IPR003788">
    <property type="entry name" value="NDUFAF7"/>
</dbReference>
<evidence type="ECO:0000256" key="1">
    <source>
        <dbReference type="ARBA" id="ARBA00004173"/>
    </source>
</evidence>
<dbReference type="GO" id="GO:0035243">
    <property type="term" value="F:protein-arginine omega-N symmetric methyltransferase activity"/>
    <property type="evidence" value="ECO:0007669"/>
    <property type="project" value="UniProtKB-EC"/>
</dbReference>
<protein>
    <recommendedName>
        <fullName evidence="9">Protein arginine methyltransferase NDUFAF7</fullName>
        <ecNumber evidence="9">2.1.1.320</ecNumber>
    </recommendedName>
</protein>
<comment type="similarity">
    <text evidence="2 9">Belongs to the NDUFAF7 family.</text>
</comment>
<keyword evidence="3 9" id="KW-0489">Methyltransferase</keyword>
<dbReference type="FunFam" id="3.40.50.12710:FF:000001">
    <property type="entry name" value="Protein arginine methyltransferase NDUFAF7"/>
    <property type="match status" value="1"/>
</dbReference>
<accession>A0AAN7P6T3</accession>
<dbReference type="SUPFAM" id="SSF53335">
    <property type="entry name" value="S-adenosyl-L-methionine-dependent methyltransferases"/>
    <property type="match status" value="1"/>
</dbReference>
<comment type="caution">
    <text evidence="10">The sequence shown here is derived from an EMBL/GenBank/DDBJ whole genome shotgun (WGS) entry which is preliminary data.</text>
</comment>
<dbReference type="PANTHER" id="PTHR12049:SF7">
    <property type="entry name" value="PROTEIN ARGININE METHYLTRANSFERASE NDUFAF7, MITOCHONDRIAL"/>
    <property type="match status" value="1"/>
</dbReference>
<keyword evidence="11" id="KW-1185">Reference proteome</keyword>
<dbReference type="InterPro" id="IPR038375">
    <property type="entry name" value="NDUFAF7_sf"/>
</dbReference>
<evidence type="ECO:0000256" key="5">
    <source>
        <dbReference type="ARBA" id="ARBA00022946"/>
    </source>
</evidence>
<comment type="subcellular location">
    <subcellularLocation>
        <location evidence="1 9">Mitochondrion</location>
    </subcellularLocation>
</comment>
<gene>
    <name evidence="10" type="ORF">RN001_010603</name>
</gene>
<evidence type="ECO:0000256" key="3">
    <source>
        <dbReference type="ARBA" id="ARBA00022603"/>
    </source>
</evidence>
<comment type="catalytic activity">
    <reaction evidence="7 9">
        <text>L-arginyl-[protein] + 2 S-adenosyl-L-methionine = N(omega),N(omega)'-dimethyl-L-arginyl-[protein] + 2 S-adenosyl-L-homocysteine + 2 H(+)</text>
        <dbReference type="Rhea" id="RHEA:48108"/>
        <dbReference type="Rhea" id="RHEA-COMP:10532"/>
        <dbReference type="Rhea" id="RHEA-COMP:11992"/>
        <dbReference type="ChEBI" id="CHEBI:15378"/>
        <dbReference type="ChEBI" id="CHEBI:29965"/>
        <dbReference type="ChEBI" id="CHEBI:57856"/>
        <dbReference type="ChEBI" id="CHEBI:59789"/>
        <dbReference type="ChEBI" id="CHEBI:88221"/>
        <dbReference type="EC" id="2.1.1.320"/>
    </reaction>
</comment>
<dbReference type="GO" id="GO:0032259">
    <property type="term" value="P:methylation"/>
    <property type="evidence" value="ECO:0007669"/>
    <property type="project" value="UniProtKB-KW"/>
</dbReference>
<dbReference type="Pfam" id="PF02636">
    <property type="entry name" value="Methyltransf_28"/>
    <property type="match status" value="1"/>
</dbReference>
<proteinExistence type="inferred from homology"/>
<dbReference type="Gene3D" id="3.40.50.12710">
    <property type="match status" value="1"/>
</dbReference>
<dbReference type="PANTHER" id="PTHR12049">
    <property type="entry name" value="PROTEIN ARGININE METHYLTRANSFERASE NDUFAF7, MITOCHONDRIAL"/>
    <property type="match status" value="1"/>
</dbReference>
<dbReference type="EC" id="2.1.1.320" evidence="9"/>
<evidence type="ECO:0000256" key="7">
    <source>
        <dbReference type="ARBA" id="ARBA00048612"/>
    </source>
</evidence>
<evidence type="ECO:0000256" key="6">
    <source>
        <dbReference type="ARBA" id="ARBA00023128"/>
    </source>
</evidence>
<evidence type="ECO:0000256" key="8">
    <source>
        <dbReference type="ARBA" id="ARBA00054758"/>
    </source>
</evidence>
<reference evidence="11" key="1">
    <citation type="submission" date="2023-01" db="EMBL/GenBank/DDBJ databases">
        <title>Key to firefly adult light organ development and bioluminescence: homeobox transcription factors regulate luciferase expression and transportation to peroxisome.</title>
        <authorList>
            <person name="Fu X."/>
        </authorList>
    </citation>
    <scope>NUCLEOTIDE SEQUENCE [LARGE SCALE GENOMIC DNA]</scope>
</reference>
<keyword evidence="4 9" id="KW-0808">Transferase</keyword>
<dbReference type="GO" id="GO:0005739">
    <property type="term" value="C:mitochondrion"/>
    <property type="evidence" value="ECO:0007669"/>
    <property type="project" value="UniProtKB-SubCell"/>
</dbReference>
<evidence type="ECO:0000313" key="10">
    <source>
        <dbReference type="EMBL" id="KAK4878097.1"/>
    </source>
</evidence>
<evidence type="ECO:0000256" key="9">
    <source>
        <dbReference type="RuleBase" id="RU364114"/>
    </source>
</evidence>
<comment type="function">
    <text evidence="8">Arginine methyltransferase involved in the assembly or stability of mitochondrial NADH:ubiquinone oxidoreductase complex (complex I). Acts by mediating symmetric dimethylation of 'Arg-118' of NDUFS2 after it assembles into the complex I, stabilizing the early intermediate complex.</text>
</comment>
<evidence type="ECO:0000256" key="2">
    <source>
        <dbReference type="ARBA" id="ARBA00005891"/>
    </source>
</evidence>
<evidence type="ECO:0000313" key="11">
    <source>
        <dbReference type="Proteomes" id="UP001353858"/>
    </source>
</evidence>
<dbReference type="AlphaFoldDB" id="A0AAN7P6T3"/>
<dbReference type="Proteomes" id="UP001353858">
    <property type="component" value="Unassembled WGS sequence"/>
</dbReference>
<keyword evidence="5" id="KW-0809">Transit peptide</keyword>
<evidence type="ECO:0000256" key="4">
    <source>
        <dbReference type="ARBA" id="ARBA00022679"/>
    </source>
</evidence>
<keyword evidence="6 9" id="KW-0496">Mitochondrion</keyword>
<dbReference type="EMBL" id="JARPUR010000004">
    <property type="protein sequence ID" value="KAK4878097.1"/>
    <property type="molecule type" value="Genomic_DNA"/>
</dbReference>
<dbReference type="GO" id="GO:0032981">
    <property type="term" value="P:mitochondrial respiratory chain complex I assembly"/>
    <property type="evidence" value="ECO:0007669"/>
    <property type="project" value="UniProtKB-ARBA"/>
</dbReference>
<sequence>MLKQFKSFLSLCRRCYNVKPEQTIAKQLTTRIKVGGPISIADYMKEVLTNPLGGYYMHRDVFGAGGDFVTSPELTQMFGELLAIWYLNEWSKAGAPKPVQIVELGPGRGTLCRDILRVFDKFDMSKYVTVHLVEVSPRLTEIQAKNLCFRVMVESKNVYVQHGVTTQGVPIYWYKHLDDVPKQFTLFLAHEFFDALPIHQFKKTDKGYREVLVDIDPNDEKKFRYVLSHSETLTGRLLIDQQEIRQYVEVSPEALGIVNKMGSRIESDGGLALIVDYGHNGIGNDSFRAFKNHHLHNPLVEPGSADLTADVDFAAIKKAALKGNEVLVFGPITQRQFLMNMGIDFRLERLKETANVQQKESLDYSYGMLVNADQMGERFKFLGIVPKSLSVILNRYPISGF</sequence>
<organism evidence="10 11">
    <name type="scientific">Aquatica leii</name>
    <dbReference type="NCBI Taxonomy" id="1421715"/>
    <lineage>
        <taxon>Eukaryota</taxon>
        <taxon>Metazoa</taxon>
        <taxon>Ecdysozoa</taxon>
        <taxon>Arthropoda</taxon>
        <taxon>Hexapoda</taxon>
        <taxon>Insecta</taxon>
        <taxon>Pterygota</taxon>
        <taxon>Neoptera</taxon>
        <taxon>Endopterygota</taxon>
        <taxon>Coleoptera</taxon>
        <taxon>Polyphaga</taxon>
        <taxon>Elateriformia</taxon>
        <taxon>Elateroidea</taxon>
        <taxon>Lampyridae</taxon>
        <taxon>Luciolinae</taxon>
        <taxon>Aquatica</taxon>
    </lineage>
</organism>
<dbReference type="InterPro" id="IPR029063">
    <property type="entry name" value="SAM-dependent_MTases_sf"/>
</dbReference>
<name>A0AAN7P6T3_9COLE</name>